<dbReference type="InterPro" id="IPR042493">
    <property type="entry name" value="XPD_DNA_FeS"/>
</dbReference>
<evidence type="ECO:0000256" key="5">
    <source>
        <dbReference type="ARBA" id="ARBA00022763"/>
    </source>
</evidence>
<keyword evidence="10" id="KW-0411">Iron-sulfur</keyword>
<dbReference type="Gene3D" id="1.10.30.20">
    <property type="entry name" value="Bacterial XPD DNA helicase, FeS cluster domain"/>
    <property type="match status" value="1"/>
</dbReference>
<dbReference type="SMART" id="SM00491">
    <property type="entry name" value="HELICc2"/>
    <property type="match status" value="1"/>
</dbReference>
<dbReference type="OrthoDB" id="9765586at2"/>
<comment type="catalytic activity">
    <reaction evidence="16">
        <text>ATP + H2O = ADP + phosphate + H(+)</text>
        <dbReference type="Rhea" id="RHEA:13065"/>
        <dbReference type="ChEBI" id="CHEBI:15377"/>
        <dbReference type="ChEBI" id="CHEBI:15378"/>
        <dbReference type="ChEBI" id="CHEBI:30616"/>
        <dbReference type="ChEBI" id="CHEBI:43474"/>
        <dbReference type="ChEBI" id="CHEBI:456216"/>
        <dbReference type="EC" id="5.6.2.3"/>
    </reaction>
</comment>
<dbReference type="PANTHER" id="PTHR11472">
    <property type="entry name" value="DNA REPAIR DEAD HELICASE RAD3/XP-D SUBFAMILY MEMBER"/>
    <property type="match status" value="1"/>
</dbReference>
<keyword evidence="5" id="KW-0227">DNA damage</keyword>
<evidence type="ECO:0000256" key="16">
    <source>
        <dbReference type="ARBA" id="ARBA00048954"/>
    </source>
</evidence>
<dbReference type="GO" id="GO:0016818">
    <property type="term" value="F:hydrolase activity, acting on acid anhydrides, in phosphorus-containing anhydrides"/>
    <property type="evidence" value="ECO:0007669"/>
    <property type="project" value="InterPro"/>
</dbReference>
<dbReference type="Gene3D" id="3.90.320.10">
    <property type="match status" value="1"/>
</dbReference>
<keyword evidence="19" id="KW-1185">Reference proteome</keyword>
<dbReference type="PANTHER" id="PTHR11472:SF34">
    <property type="entry name" value="REGULATOR OF TELOMERE ELONGATION HELICASE 1"/>
    <property type="match status" value="1"/>
</dbReference>
<dbReference type="GO" id="GO:0005524">
    <property type="term" value="F:ATP binding"/>
    <property type="evidence" value="ECO:0007669"/>
    <property type="project" value="UniProtKB-KW"/>
</dbReference>
<evidence type="ECO:0000256" key="13">
    <source>
        <dbReference type="ARBA" id="ARBA00023235"/>
    </source>
</evidence>
<keyword evidence="4" id="KW-0547">Nucleotide-binding</keyword>
<dbReference type="GO" id="GO:0043139">
    <property type="term" value="F:5'-3' DNA helicase activity"/>
    <property type="evidence" value="ECO:0007669"/>
    <property type="project" value="UniProtKB-EC"/>
</dbReference>
<evidence type="ECO:0000256" key="6">
    <source>
        <dbReference type="ARBA" id="ARBA00022801"/>
    </source>
</evidence>
<dbReference type="GO" id="GO:0051539">
    <property type="term" value="F:4 iron, 4 sulfur cluster binding"/>
    <property type="evidence" value="ECO:0007669"/>
    <property type="project" value="UniProtKB-KW"/>
</dbReference>
<dbReference type="InterPro" id="IPR006554">
    <property type="entry name" value="Helicase-like_DEXD_c2"/>
</dbReference>
<evidence type="ECO:0000313" key="19">
    <source>
        <dbReference type="Proteomes" id="UP000245080"/>
    </source>
</evidence>
<evidence type="ECO:0000256" key="4">
    <source>
        <dbReference type="ARBA" id="ARBA00022741"/>
    </source>
</evidence>
<dbReference type="Gene3D" id="3.40.50.300">
    <property type="entry name" value="P-loop containing nucleotide triphosphate hydrolases"/>
    <property type="match status" value="2"/>
</dbReference>
<proteinExistence type="inferred from homology"/>
<keyword evidence="6" id="KW-0378">Hydrolase</keyword>
<evidence type="ECO:0000256" key="7">
    <source>
        <dbReference type="ARBA" id="ARBA00022806"/>
    </source>
</evidence>
<dbReference type="EC" id="5.6.2.3" evidence="15"/>
<dbReference type="Pfam" id="PF06733">
    <property type="entry name" value="DEAD_2"/>
    <property type="match status" value="1"/>
</dbReference>
<dbReference type="InterPro" id="IPR014001">
    <property type="entry name" value="Helicase_ATP-bd"/>
</dbReference>
<dbReference type="GO" id="GO:0046872">
    <property type="term" value="F:metal ion binding"/>
    <property type="evidence" value="ECO:0007669"/>
    <property type="project" value="UniProtKB-KW"/>
</dbReference>
<feature type="domain" description="Helicase ATP-binding" evidence="17">
    <location>
        <begin position="179"/>
        <end position="425"/>
    </location>
</feature>
<keyword evidence="13" id="KW-0413">Isomerase</keyword>
<dbReference type="InterPro" id="IPR011604">
    <property type="entry name" value="PDDEXK-like_dom_sf"/>
</dbReference>
<dbReference type="SUPFAM" id="SSF52540">
    <property type="entry name" value="P-loop containing nucleoside triphosphate hydrolases"/>
    <property type="match status" value="1"/>
</dbReference>
<keyword evidence="11" id="KW-0238">DNA-binding</keyword>
<evidence type="ECO:0000256" key="1">
    <source>
        <dbReference type="ARBA" id="ARBA00001966"/>
    </source>
</evidence>
<dbReference type="SMART" id="SM00487">
    <property type="entry name" value="DEXDc"/>
    <property type="match status" value="1"/>
</dbReference>
<dbReference type="InterPro" id="IPR045028">
    <property type="entry name" value="DinG/Rad3-like"/>
</dbReference>
<keyword evidence="3" id="KW-0479">Metal-binding</keyword>
<comment type="caution">
    <text evidence="18">The sequence shown here is derived from an EMBL/GenBank/DDBJ whole genome shotgun (WGS) entry which is preliminary data.</text>
</comment>
<gene>
    <name evidence="18" type="ORF">DCM90_03940</name>
</gene>
<dbReference type="PROSITE" id="PS51193">
    <property type="entry name" value="HELICASE_ATP_BIND_2"/>
    <property type="match status" value="1"/>
</dbReference>
<name>A0A2V1N132_9LACO</name>
<evidence type="ECO:0000256" key="11">
    <source>
        <dbReference type="ARBA" id="ARBA00023125"/>
    </source>
</evidence>
<evidence type="ECO:0000256" key="3">
    <source>
        <dbReference type="ARBA" id="ARBA00022723"/>
    </source>
</evidence>
<evidence type="ECO:0000313" key="18">
    <source>
        <dbReference type="EMBL" id="PWG00095.1"/>
    </source>
</evidence>
<protein>
    <recommendedName>
        <fullName evidence="15">DNA 5'-3' helicase</fullName>
        <ecNumber evidence="15">5.6.2.3</ecNumber>
    </recommendedName>
</protein>
<dbReference type="GO" id="GO:0003677">
    <property type="term" value="F:DNA binding"/>
    <property type="evidence" value="ECO:0007669"/>
    <property type="project" value="UniProtKB-KW"/>
</dbReference>
<organism evidence="18 19">
    <name type="scientific">Levilactobacillus bambusae</name>
    <dbReference type="NCBI Taxonomy" id="2024736"/>
    <lineage>
        <taxon>Bacteria</taxon>
        <taxon>Bacillati</taxon>
        <taxon>Bacillota</taxon>
        <taxon>Bacilli</taxon>
        <taxon>Lactobacillales</taxon>
        <taxon>Lactobacillaceae</taxon>
        <taxon>Levilactobacillus</taxon>
    </lineage>
</organism>
<keyword evidence="12" id="KW-0234">DNA repair</keyword>
<dbReference type="InterPro" id="IPR014013">
    <property type="entry name" value="Helic_SF1/SF2_ATP-bd_DinG/Rad3"/>
</dbReference>
<dbReference type="InterPro" id="IPR027417">
    <property type="entry name" value="P-loop_NTPase"/>
</dbReference>
<dbReference type="Gene3D" id="1.10.275.40">
    <property type="match status" value="1"/>
</dbReference>
<dbReference type="Proteomes" id="UP000245080">
    <property type="component" value="Unassembled WGS sequence"/>
</dbReference>
<dbReference type="RefSeq" id="WP_109250042.1">
    <property type="nucleotide sequence ID" value="NZ_QCXQ01000002.1"/>
</dbReference>
<keyword evidence="9" id="KW-0408">Iron</keyword>
<accession>A0A2V1N132</accession>
<dbReference type="AlphaFoldDB" id="A0A2V1N132"/>
<keyword evidence="2" id="KW-0004">4Fe-4S</keyword>
<evidence type="ECO:0000256" key="12">
    <source>
        <dbReference type="ARBA" id="ARBA00023204"/>
    </source>
</evidence>
<dbReference type="SMART" id="SM00488">
    <property type="entry name" value="DEXDc2"/>
    <property type="match status" value="1"/>
</dbReference>
<evidence type="ECO:0000256" key="10">
    <source>
        <dbReference type="ARBA" id="ARBA00023014"/>
    </source>
</evidence>
<dbReference type="InterPro" id="IPR006555">
    <property type="entry name" value="ATP-dep_Helicase_C"/>
</dbReference>
<dbReference type="Pfam" id="PF00270">
    <property type="entry name" value="DEAD"/>
    <property type="match status" value="1"/>
</dbReference>
<keyword evidence="7 18" id="KW-0347">Helicase</keyword>
<dbReference type="InterPro" id="IPR010614">
    <property type="entry name" value="RAD3-like_helicase_DEAD"/>
</dbReference>
<dbReference type="GO" id="GO:0006281">
    <property type="term" value="P:DNA repair"/>
    <property type="evidence" value="ECO:0007669"/>
    <property type="project" value="UniProtKB-KW"/>
</dbReference>
<dbReference type="EMBL" id="QCXQ01000002">
    <property type="protein sequence ID" value="PWG00095.1"/>
    <property type="molecule type" value="Genomic_DNA"/>
</dbReference>
<evidence type="ECO:0000256" key="2">
    <source>
        <dbReference type="ARBA" id="ARBA00022485"/>
    </source>
</evidence>
<sequence length="797" mass="90594">MMTKIGVRELVELTLRSGDLNSHTGSQNTAQRGAQIHRMLQRNRSDAYQKEYYLEEAVTLNGVEYLINGRADGVTLAGNNSEIEEIKTSDVPFDQIAPATLTLYWAQAKVYAYLLMAAEGMTQVTLALTYYQTNTNETTTTHQTITQTEAESFFNQVIGIFEGWLKFRAEIIADRTPSIQALQFPFGHYRPGQHELAAAVYKTILTRKRLFVEAPTGTGKTISTLFPTIKAIGEGEIDRLFYLTAKQSTRQVAEDAVDLMVSRGLKIKSITLTAKDKITFPEEVDLLPEENPYMIGYYDRLQDGLQDMLRNQYQLTRPVIEHFARKHMLDPFEFSLDASLLCDVIICDYNYLFDPRVHLERFFSEPDDRNFFLIDEAHNLVSRSRDMYSAAIDKAPLVDLITLAKKSATASRKLKTAMTKLKKAFDQVAAPLKREHRTEWTGETQPPDFDHALGRFTDTVSEWLPDQPNDDFTQAVLTYFFAANTYVKISDYYNETYRMHLTLSDHNVIIKQVCLDPSQYLSESLKLGHGAVLFSATLSPVDYYETVLGGTKEALSYQLPSPFPPAHQALYITNYIQTTYKQRDANQGRIIRAIKSLTDGKLGNYLIFLPSYTYLLTVSEAFHDAFPDVSMLTQQATMTEADRERFLNEFKAEPEQTLVGFAVLGGSFSEGIDLKADRLIGVGIVSVGLPGMNPETDLLKDYFDKQNGNGFAYAYQLPGLNNVFQAAGRLIRGVHDHGIVLLMDQRFTQSRYTTLFPQHWRHYQNLYRPDQLTRVVTDFWQPSFTEDPNPNENETHA</sequence>
<dbReference type="InterPro" id="IPR011545">
    <property type="entry name" value="DEAD/DEAH_box_helicase_dom"/>
</dbReference>
<evidence type="ECO:0000256" key="9">
    <source>
        <dbReference type="ARBA" id="ARBA00023004"/>
    </source>
</evidence>
<reference evidence="18 19" key="1">
    <citation type="journal article" date="2018" name="Int. J. Syst. Evol. Microbiol.">
        <title>Lactobacillus bambusae sp. nov., isolated from a traditional fermented Ma-bamboo shoots of Taiwan.</title>
        <authorList>
            <person name="Wang L.-T."/>
        </authorList>
    </citation>
    <scope>NUCLEOTIDE SEQUENCE [LARGE SCALE GENOMIC DNA]</scope>
    <source>
        <strain evidence="18 19">BS-W1</strain>
    </source>
</reference>
<comment type="cofactor">
    <cofactor evidence="1">
        <name>[4Fe-4S] cluster</name>
        <dbReference type="ChEBI" id="CHEBI:49883"/>
    </cofactor>
</comment>
<evidence type="ECO:0000256" key="14">
    <source>
        <dbReference type="ARBA" id="ARBA00038058"/>
    </source>
</evidence>
<comment type="similarity">
    <text evidence="14">Belongs to the helicase family. DinG subfamily.</text>
</comment>
<evidence type="ECO:0000256" key="15">
    <source>
        <dbReference type="ARBA" id="ARBA00044969"/>
    </source>
</evidence>
<dbReference type="Pfam" id="PF13307">
    <property type="entry name" value="Helicase_C_2"/>
    <property type="match status" value="1"/>
</dbReference>
<keyword evidence="8" id="KW-0067">ATP-binding</keyword>
<evidence type="ECO:0000259" key="17">
    <source>
        <dbReference type="PROSITE" id="PS51193"/>
    </source>
</evidence>
<evidence type="ECO:0000256" key="8">
    <source>
        <dbReference type="ARBA" id="ARBA00022840"/>
    </source>
</evidence>